<reference evidence="1" key="1">
    <citation type="submission" date="2018-05" db="EMBL/GenBank/DDBJ databases">
        <authorList>
            <person name="Lanie J.A."/>
            <person name="Ng W.-L."/>
            <person name="Kazmierczak K.M."/>
            <person name="Andrzejewski T.M."/>
            <person name="Davidsen T.M."/>
            <person name="Wayne K.J."/>
            <person name="Tettelin H."/>
            <person name="Glass J.I."/>
            <person name="Rusch D."/>
            <person name="Podicherti R."/>
            <person name="Tsui H.-C.T."/>
            <person name="Winkler M.E."/>
        </authorList>
    </citation>
    <scope>NUCLEOTIDE SEQUENCE</scope>
</reference>
<dbReference type="SUPFAM" id="SSF51735">
    <property type="entry name" value="NAD(P)-binding Rossmann-fold domains"/>
    <property type="match status" value="1"/>
</dbReference>
<dbReference type="AlphaFoldDB" id="A0A383AZ22"/>
<feature type="non-terminal residue" evidence="1">
    <location>
        <position position="129"/>
    </location>
</feature>
<accession>A0A383AZ22</accession>
<evidence type="ECO:0008006" key="2">
    <source>
        <dbReference type="Google" id="ProtNLM"/>
    </source>
</evidence>
<name>A0A383AZ22_9ZZZZ</name>
<gene>
    <name evidence="1" type="ORF">METZ01_LOCUS465748</name>
</gene>
<evidence type="ECO:0000313" key="1">
    <source>
        <dbReference type="EMBL" id="SVE12894.1"/>
    </source>
</evidence>
<sequence length="129" mass="14846">MKFYVNGRRRGLGKYLYDRLNVVETLEECDIFINNKHEGFRQVDLLYKACGLGKRVISISSNSGDGIKKVPHRYAVQKAALDKANEQLFYQGHNVTSLRFGWIDTERVAEVQDAKMTCRSILDNIEFVL</sequence>
<dbReference type="InterPro" id="IPR036291">
    <property type="entry name" value="NAD(P)-bd_dom_sf"/>
</dbReference>
<protein>
    <recommendedName>
        <fullName evidence="2">NAD-dependent epimerase/dehydratase domain-containing protein</fullName>
    </recommendedName>
</protein>
<organism evidence="1">
    <name type="scientific">marine metagenome</name>
    <dbReference type="NCBI Taxonomy" id="408172"/>
    <lineage>
        <taxon>unclassified sequences</taxon>
        <taxon>metagenomes</taxon>
        <taxon>ecological metagenomes</taxon>
    </lineage>
</organism>
<dbReference type="EMBL" id="UINC01196053">
    <property type="protein sequence ID" value="SVE12894.1"/>
    <property type="molecule type" value="Genomic_DNA"/>
</dbReference>
<proteinExistence type="predicted"/>